<dbReference type="AlphaFoldDB" id="A0A4Y2PED6"/>
<dbReference type="Proteomes" id="UP000499080">
    <property type="component" value="Unassembled WGS sequence"/>
</dbReference>
<organism evidence="1 2">
    <name type="scientific">Araneus ventricosus</name>
    <name type="common">Orbweaver spider</name>
    <name type="synonym">Epeira ventricosa</name>
    <dbReference type="NCBI Taxonomy" id="182803"/>
    <lineage>
        <taxon>Eukaryota</taxon>
        <taxon>Metazoa</taxon>
        <taxon>Ecdysozoa</taxon>
        <taxon>Arthropoda</taxon>
        <taxon>Chelicerata</taxon>
        <taxon>Arachnida</taxon>
        <taxon>Araneae</taxon>
        <taxon>Araneomorphae</taxon>
        <taxon>Entelegynae</taxon>
        <taxon>Araneoidea</taxon>
        <taxon>Araneidae</taxon>
        <taxon>Araneus</taxon>
    </lineage>
</organism>
<dbReference type="EMBL" id="BGPR01011066">
    <property type="protein sequence ID" value="GBN49409.1"/>
    <property type="molecule type" value="Genomic_DNA"/>
</dbReference>
<comment type="caution">
    <text evidence="1">The sequence shown here is derived from an EMBL/GenBank/DDBJ whole genome shotgun (WGS) entry which is preliminary data.</text>
</comment>
<sequence>MVCSTDLHAKVKKVVADSHEAQRWQELSKMGAGREPARWAARAASKLFNLNMVIQLSTIHHCMDFGLAIAQYSVYSLLCKIERFEIRCTRDSL</sequence>
<gene>
    <name evidence="1" type="ORF">AVEN_193880_1</name>
</gene>
<evidence type="ECO:0000313" key="1">
    <source>
        <dbReference type="EMBL" id="GBN49409.1"/>
    </source>
</evidence>
<accession>A0A4Y2PED6</accession>
<evidence type="ECO:0000313" key="2">
    <source>
        <dbReference type="Proteomes" id="UP000499080"/>
    </source>
</evidence>
<proteinExistence type="predicted"/>
<keyword evidence="2" id="KW-1185">Reference proteome</keyword>
<name>A0A4Y2PED6_ARAVE</name>
<protein>
    <submittedName>
        <fullName evidence="1">Uncharacterized protein</fullName>
    </submittedName>
</protein>
<reference evidence="1 2" key="1">
    <citation type="journal article" date="2019" name="Sci. Rep.">
        <title>Orb-weaving spider Araneus ventricosus genome elucidates the spidroin gene catalogue.</title>
        <authorList>
            <person name="Kono N."/>
            <person name="Nakamura H."/>
            <person name="Ohtoshi R."/>
            <person name="Moran D.A.P."/>
            <person name="Shinohara A."/>
            <person name="Yoshida Y."/>
            <person name="Fujiwara M."/>
            <person name="Mori M."/>
            <person name="Tomita M."/>
            <person name="Arakawa K."/>
        </authorList>
    </citation>
    <scope>NUCLEOTIDE SEQUENCE [LARGE SCALE GENOMIC DNA]</scope>
</reference>